<dbReference type="GO" id="GO:0004222">
    <property type="term" value="F:metalloendopeptidase activity"/>
    <property type="evidence" value="ECO:0007669"/>
    <property type="project" value="InterPro"/>
</dbReference>
<keyword evidence="4" id="KW-0479">Metal-binding</keyword>
<proteinExistence type="inferred from homology"/>
<keyword evidence="7" id="KW-0862">Zinc</keyword>
<sequence length="115" mass="13428">MKERVLGKRYRLSLVLAGDVYARRLNRTYRKKGYIPNVLAFPIDPKNGEIVLDPSEARRACGKRGESFRFFAALLFVHALLHLKGYRHGSIMEKQERTLLSLFHIKNTFRPRRAN</sequence>
<protein>
    <submittedName>
        <fullName evidence="8">rRNA maturation RNase YbeY</fullName>
    </submittedName>
</protein>
<evidence type="ECO:0000256" key="4">
    <source>
        <dbReference type="ARBA" id="ARBA00022723"/>
    </source>
</evidence>
<accession>A0A1G2DDA8</accession>
<dbReference type="GO" id="GO:0004519">
    <property type="term" value="F:endonuclease activity"/>
    <property type="evidence" value="ECO:0007669"/>
    <property type="project" value="UniProtKB-KW"/>
</dbReference>
<evidence type="ECO:0000256" key="7">
    <source>
        <dbReference type="ARBA" id="ARBA00022833"/>
    </source>
</evidence>
<evidence type="ECO:0000256" key="1">
    <source>
        <dbReference type="ARBA" id="ARBA00001947"/>
    </source>
</evidence>
<evidence type="ECO:0000256" key="2">
    <source>
        <dbReference type="ARBA" id="ARBA00010875"/>
    </source>
</evidence>
<keyword evidence="5" id="KW-0255">Endonuclease</keyword>
<evidence type="ECO:0000256" key="3">
    <source>
        <dbReference type="ARBA" id="ARBA00022722"/>
    </source>
</evidence>
<organism evidence="8 9">
    <name type="scientific">Candidatus Lloydbacteria bacterium RIFCSPHIGHO2_02_FULL_54_17</name>
    <dbReference type="NCBI Taxonomy" id="1798664"/>
    <lineage>
        <taxon>Bacteria</taxon>
        <taxon>Candidatus Lloydiibacteriota</taxon>
    </lineage>
</organism>
<evidence type="ECO:0000256" key="5">
    <source>
        <dbReference type="ARBA" id="ARBA00022759"/>
    </source>
</evidence>
<comment type="cofactor">
    <cofactor evidence="1">
        <name>Zn(2+)</name>
        <dbReference type="ChEBI" id="CHEBI:29105"/>
    </cofactor>
</comment>
<evidence type="ECO:0000313" key="8">
    <source>
        <dbReference type="EMBL" id="OGZ11619.1"/>
    </source>
</evidence>
<dbReference type="SUPFAM" id="SSF55486">
    <property type="entry name" value="Metalloproteases ('zincins'), catalytic domain"/>
    <property type="match status" value="1"/>
</dbReference>
<name>A0A1G2DDA8_9BACT</name>
<gene>
    <name evidence="8" type="ORF">A3C93_04370</name>
</gene>
<comment type="caution">
    <text evidence="8">The sequence shown here is derived from an EMBL/GenBank/DDBJ whole genome shotgun (WGS) entry which is preliminary data.</text>
</comment>
<dbReference type="InterPro" id="IPR023091">
    <property type="entry name" value="MetalPrtase_cat_dom_sf_prd"/>
</dbReference>
<evidence type="ECO:0000313" key="9">
    <source>
        <dbReference type="Proteomes" id="UP000178636"/>
    </source>
</evidence>
<dbReference type="EMBL" id="MHLO01000031">
    <property type="protein sequence ID" value="OGZ11619.1"/>
    <property type="molecule type" value="Genomic_DNA"/>
</dbReference>
<dbReference type="Proteomes" id="UP000178636">
    <property type="component" value="Unassembled WGS sequence"/>
</dbReference>
<dbReference type="Gene3D" id="3.40.390.30">
    <property type="entry name" value="Metalloproteases ('zincins'), catalytic domain"/>
    <property type="match status" value="1"/>
</dbReference>
<keyword evidence="3" id="KW-0540">Nuclease</keyword>
<dbReference type="STRING" id="1798664.A3C93_04370"/>
<keyword evidence="6" id="KW-0378">Hydrolase</keyword>
<comment type="similarity">
    <text evidence="2">Belongs to the endoribonuclease YbeY family.</text>
</comment>
<dbReference type="GO" id="GO:0006364">
    <property type="term" value="P:rRNA processing"/>
    <property type="evidence" value="ECO:0007669"/>
    <property type="project" value="InterPro"/>
</dbReference>
<dbReference type="AlphaFoldDB" id="A0A1G2DDA8"/>
<reference evidence="8 9" key="1">
    <citation type="journal article" date="2016" name="Nat. Commun.">
        <title>Thousands of microbial genomes shed light on interconnected biogeochemical processes in an aquifer system.</title>
        <authorList>
            <person name="Anantharaman K."/>
            <person name="Brown C.T."/>
            <person name="Hug L.A."/>
            <person name="Sharon I."/>
            <person name="Castelle C.J."/>
            <person name="Probst A.J."/>
            <person name="Thomas B.C."/>
            <person name="Singh A."/>
            <person name="Wilkins M.J."/>
            <person name="Karaoz U."/>
            <person name="Brodie E.L."/>
            <person name="Williams K.H."/>
            <person name="Hubbard S.S."/>
            <person name="Banfield J.F."/>
        </authorList>
    </citation>
    <scope>NUCLEOTIDE SEQUENCE [LARGE SCALE GENOMIC DNA]</scope>
</reference>
<evidence type="ECO:0000256" key="6">
    <source>
        <dbReference type="ARBA" id="ARBA00022801"/>
    </source>
</evidence>
<dbReference type="NCBIfam" id="TIGR00043">
    <property type="entry name" value="rRNA maturation RNase YbeY"/>
    <property type="match status" value="1"/>
</dbReference>
<dbReference type="GO" id="GO:0046872">
    <property type="term" value="F:metal ion binding"/>
    <property type="evidence" value="ECO:0007669"/>
    <property type="project" value="UniProtKB-KW"/>
</dbReference>
<dbReference type="Pfam" id="PF02130">
    <property type="entry name" value="YbeY"/>
    <property type="match status" value="1"/>
</dbReference>
<dbReference type="InterPro" id="IPR002036">
    <property type="entry name" value="YbeY"/>
</dbReference>